<gene>
    <name evidence="8" type="ORF">DB88DRAFT_508449</name>
</gene>
<dbReference type="PANTHER" id="PTHR23501">
    <property type="entry name" value="MAJOR FACILITATOR SUPERFAMILY"/>
    <property type="match status" value="1"/>
</dbReference>
<keyword evidence="9" id="KW-1185">Reference proteome</keyword>
<feature type="compositionally biased region" description="Basic and acidic residues" evidence="5">
    <location>
        <begin position="49"/>
        <end position="69"/>
    </location>
</feature>
<evidence type="ECO:0000313" key="8">
    <source>
        <dbReference type="EMBL" id="KAK1926350.1"/>
    </source>
</evidence>
<evidence type="ECO:0000313" key="9">
    <source>
        <dbReference type="Proteomes" id="UP001182556"/>
    </source>
</evidence>
<reference evidence="8" key="1">
    <citation type="submission" date="2023-02" db="EMBL/GenBank/DDBJ databases">
        <title>Identification and recombinant expression of a fungal hydrolase from Papiliotrema laurentii that hydrolyzes apple cutin and clears colloidal polyester polyurethane.</title>
        <authorList>
            <consortium name="DOE Joint Genome Institute"/>
            <person name="Roman V.A."/>
            <person name="Bojanowski C."/>
            <person name="Crable B.R."/>
            <person name="Wagner D.N."/>
            <person name="Hung C.S."/>
            <person name="Nadeau L.J."/>
            <person name="Schratz L."/>
            <person name="Haridas S."/>
            <person name="Pangilinan J."/>
            <person name="Lipzen A."/>
            <person name="Na H."/>
            <person name="Yan M."/>
            <person name="Ng V."/>
            <person name="Grigoriev I.V."/>
            <person name="Spatafora J.W."/>
            <person name="Barlow D."/>
            <person name="Biffinger J."/>
            <person name="Kelley-Loughnane N."/>
            <person name="Varaljay V.A."/>
            <person name="Crookes-Goodson W.J."/>
        </authorList>
    </citation>
    <scope>NUCLEOTIDE SEQUENCE</scope>
    <source>
        <strain evidence="8">5307AH</strain>
    </source>
</reference>
<feature type="transmembrane region" description="Helical" evidence="6">
    <location>
        <begin position="120"/>
        <end position="142"/>
    </location>
</feature>
<comment type="subcellular location">
    <subcellularLocation>
        <location evidence="1">Membrane</location>
        <topology evidence="1">Multi-pass membrane protein</topology>
    </subcellularLocation>
</comment>
<feature type="transmembrane region" description="Helical" evidence="6">
    <location>
        <begin position="356"/>
        <end position="375"/>
    </location>
</feature>
<feature type="transmembrane region" description="Helical" evidence="6">
    <location>
        <begin position="86"/>
        <end position="114"/>
    </location>
</feature>
<evidence type="ECO:0000256" key="1">
    <source>
        <dbReference type="ARBA" id="ARBA00004141"/>
    </source>
</evidence>
<feature type="transmembrane region" description="Helical" evidence="6">
    <location>
        <begin position="560"/>
        <end position="577"/>
    </location>
</feature>
<organism evidence="8 9">
    <name type="scientific">Papiliotrema laurentii</name>
    <name type="common">Cryptococcus laurentii</name>
    <dbReference type="NCBI Taxonomy" id="5418"/>
    <lineage>
        <taxon>Eukaryota</taxon>
        <taxon>Fungi</taxon>
        <taxon>Dikarya</taxon>
        <taxon>Basidiomycota</taxon>
        <taxon>Agaricomycotina</taxon>
        <taxon>Tremellomycetes</taxon>
        <taxon>Tremellales</taxon>
        <taxon>Rhynchogastremaceae</taxon>
        <taxon>Papiliotrema</taxon>
    </lineage>
</organism>
<protein>
    <submittedName>
        <fullName evidence="8">Transporter</fullName>
    </submittedName>
</protein>
<feature type="region of interest" description="Disordered" evidence="5">
    <location>
        <begin position="26"/>
        <end position="74"/>
    </location>
</feature>
<feature type="transmembrane region" description="Helical" evidence="6">
    <location>
        <begin position="395"/>
        <end position="412"/>
    </location>
</feature>
<feature type="transmembrane region" description="Helical" evidence="6">
    <location>
        <begin position="184"/>
        <end position="203"/>
    </location>
</feature>
<feature type="transmembrane region" description="Helical" evidence="6">
    <location>
        <begin position="154"/>
        <end position="172"/>
    </location>
</feature>
<dbReference type="Gene3D" id="1.20.1250.20">
    <property type="entry name" value="MFS general substrate transporter like domains"/>
    <property type="match status" value="1"/>
</dbReference>
<dbReference type="EMBL" id="JAODAN010000002">
    <property type="protein sequence ID" value="KAK1926350.1"/>
    <property type="molecule type" value="Genomic_DNA"/>
</dbReference>
<evidence type="ECO:0000256" key="3">
    <source>
        <dbReference type="ARBA" id="ARBA00022989"/>
    </source>
</evidence>
<proteinExistence type="predicted"/>
<name>A0AAD9FUD8_PAPLA</name>
<keyword evidence="2 6" id="KW-0812">Transmembrane</keyword>
<dbReference type="PROSITE" id="PS50850">
    <property type="entry name" value="MFS"/>
    <property type="match status" value="1"/>
</dbReference>
<accession>A0AAD9FUD8</accession>
<evidence type="ECO:0000259" key="7">
    <source>
        <dbReference type="PROSITE" id="PS50850"/>
    </source>
</evidence>
<feature type="transmembrane region" description="Helical" evidence="6">
    <location>
        <begin position="285"/>
        <end position="304"/>
    </location>
</feature>
<evidence type="ECO:0000256" key="5">
    <source>
        <dbReference type="SAM" id="MobiDB-lite"/>
    </source>
</evidence>
<comment type="caution">
    <text evidence="8">The sequence shown here is derived from an EMBL/GenBank/DDBJ whole genome shotgun (WGS) entry which is preliminary data.</text>
</comment>
<evidence type="ECO:0000256" key="6">
    <source>
        <dbReference type="SAM" id="Phobius"/>
    </source>
</evidence>
<feature type="transmembrane region" description="Helical" evidence="6">
    <location>
        <begin position="419"/>
        <end position="437"/>
    </location>
</feature>
<dbReference type="Proteomes" id="UP001182556">
    <property type="component" value="Unassembled WGS sequence"/>
</dbReference>
<keyword evidence="3 6" id="KW-1133">Transmembrane helix</keyword>
<dbReference type="GO" id="GO:0005886">
    <property type="term" value="C:plasma membrane"/>
    <property type="evidence" value="ECO:0007669"/>
    <property type="project" value="TreeGrafter"/>
</dbReference>
<feature type="transmembrane region" description="Helical" evidence="6">
    <location>
        <begin position="316"/>
        <end position="335"/>
    </location>
</feature>
<dbReference type="Gene3D" id="1.20.1720.10">
    <property type="entry name" value="Multidrug resistance protein D"/>
    <property type="match status" value="1"/>
</dbReference>
<feature type="domain" description="Major facilitator superfamily (MFS) profile" evidence="7">
    <location>
        <begin position="89"/>
        <end position="582"/>
    </location>
</feature>
<dbReference type="Pfam" id="PF07690">
    <property type="entry name" value="MFS_1"/>
    <property type="match status" value="1"/>
</dbReference>
<dbReference type="InterPro" id="IPR011701">
    <property type="entry name" value="MFS"/>
</dbReference>
<evidence type="ECO:0000256" key="2">
    <source>
        <dbReference type="ARBA" id="ARBA00022692"/>
    </source>
</evidence>
<dbReference type="GO" id="GO:0022857">
    <property type="term" value="F:transmembrane transporter activity"/>
    <property type="evidence" value="ECO:0007669"/>
    <property type="project" value="InterPro"/>
</dbReference>
<dbReference type="InterPro" id="IPR020846">
    <property type="entry name" value="MFS_dom"/>
</dbReference>
<dbReference type="SUPFAM" id="SSF103473">
    <property type="entry name" value="MFS general substrate transporter"/>
    <property type="match status" value="1"/>
</dbReference>
<dbReference type="PANTHER" id="PTHR23501:SF198">
    <property type="entry name" value="AZOLE RESISTANCE PROTEIN 1-RELATED"/>
    <property type="match status" value="1"/>
</dbReference>
<dbReference type="AlphaFoldDB" id="A0AAD9FUD8"/>
<keyword evidence="4 6" id="KW-0472">Membrane</keyword>
<evidence type="ECO:0000256" key="4">
    <source>
        <dbReference type="ARBA" id="ARBA00023136"/>
    </source>
</evidence>
<feature type="transmembrane region" description="Helical" evidence="6">
    <location>
        <begin position="449"/>
        <end position="469"/>
    </location>
</feature>
<dbReference type="CDD" id="cd17502">
    <property type="entry name" value="MFS_Azr1_MDR_like"/>
    <property type="match status" value="1"/>
</dbReference>
<feature type="transmembrane region" description="Helical" evidence="6">
    <location>
        <begin position="481"/>
        <end position="504"/>
    </location>
</feature>
<feature type="transmembrane region" description="Helical" evidence="6">
    <location>
        <begin position="242"/>
        <end position="264"/>
    </location>
</feature>
<dbReference type="InterPro" id="IPR036259">
    <property type="entry name" value="MFS_trans_sf"/>
</dbReference>
<sequence>MTDGGIKAVEAVEAGLAAEPVQNAAFETLTPTTSRTNLEEGPTLTANTEVDKLSNADSRDPEKGERAETPKQPVGNEATLLTGLRLYLVFLALMMGVFMFALDQSIVATAIPVFTSEFNAFAEVSWTITAYFLTQCGLILFVGQILTIFKAKHVLLVAFFFFELGSLIAGVAPSMNVLIVGRAIQGVGTSGMFSSMMLIIVMITRVEQRASFMASFGFIFVISSVVGPLLGGVFTEKVSWRWCFYINLPIGGLAAAAVVFLLPAHAPPENEATRGKTIRQKLIRVDWIGTLMILAIIVCLLLALSDGGNKYAWSNWRIILEFVLGGVLIIAFALWELRLDSRALIPKVILKNRTEVSASIAVFMTMLAMLGGVYQLPLFYEAVKNHSPTKAGIDIIPFMLSICIAIFISGGATTATGRYWPWIIAGPPFAAAGYGLLSTIDPSTSSSKLIGYQILAGFGIGLSFQNILLSVQAEFHDRQHLLAQAVGTSNFFQLTGAAIGIGIVNTVQSVYLNKELRAKAPTVPFEIVRQSVTAIYSPAVPVEARAGVIDAYVTAITKSFIPIYIAVAIAFVASFFIRNHNLKEKGGAGAAVAA</sequence>
<feature type="transmembrane region" description="Helical" evidence="6">
    <location>
        <begin position="210"/>
        <end position="230"/>
    </location>
</feature>